<organism evidence="1 2">
    <name type="scientific">Mycolicibacterium sphagni</name>
    <dbReference type="NCBI Taxonomy" id="1786"/>
    <lineage>
        <taxon>Bacteria</taxon>
        <taxon>Bacillati</taxon>
        <taxon>Actinomycetota</taxon>
        <taxon>Actinomycetes</taxon>
        <taxon>Mycobacteriales</taxon>
        <taxon>Mycobacteriaceae</taxon>
        <taxon>Mycolicibacterium</taxon>
    </lineage>
</organism>
<keyword evidence="2" id="KW-1185">Reference proteome</keyword>
<evidence type="ECO:0000313" key="1">
    <source>
        <dbReference type="EMBL" id="NTY62538.1"/>
    </source>
</evidence>
<dbReference type="RefSeq" id="WP_174400248.1">
    <property type="nucleotide sequence ID" value="NZ_VBSB01000016.1"/>
</dbReference>
<sequence length="496" mass="53789">MSDTEWAKAAVLDASFLDDGRLNIGHIKRLAAGLALRGAELWIPEGVVLEFAVHTWDDLRLGRRMHKRLRQAGLTDEDPLSDLDSAQIADKLLTDCADIAANVAIIGLTGESAVAGLRDQILGTGAGSVKTGVRTGAADSAWVRGALARANNEIQSVVFLSGDEGAVIKTALALGHEKSDVQIWRPSGTKGEDDMLDKFFGPAPAPPEPAEGIDVVTMLGIITTSLQHDYDTAAAHDDRHGPPLEWIEVSAVGIGRNHSWGDDDEIATMIDPEAEVEPGGQLVDIAVNDIYAAYPGGSGVMVDYTVRLLADVRVEGQNINNDGESYWDWVILRDRLLTVPYTAELHAGALIDVTQTDTAENDTASPRFDDNYDAYRWLYTEELSTWQHITVHPLNDDADLPMTFQLHGPYGRVETAELYPPDLTGDWTLEFESSGASISATYDHTARVALGRHDSYDAFPPTSLHSSLRRASGSWSQPYTGLAAVWAYLFSPAEAD</sequence>
<gene>
    <name evidence="1" type="ORF">FEG63_23655</name>
</gene>
<evidence type="ECO:0008006" key="3">
    <source>
        <dbReference type="Google" id="ProtNLM"/>
    </source>
</evidence>
<evidence type="ECO:0000313" key="2">
    <source>
        <dbReference type="Proteomes" id="UP000708347"/>
    </source>
</evidence>
<protein>
    <recommendedName>
        <fullName evidence="3">NYN domain-containing protein</fullName>
    </recommendedName>
</protein>
<accession>A0ABX2K116</accession>
<name>A0ABX2K116_9MYCO</name>
<dbReference type="EMBL" id="VBSB01000016">
    <property type="protein sequence ID" value="NTY62538.1"/>
    <property type="molecule type" value="Genomic_DNA"/>
</dbReference>
<dbReference type="Proteomes" id="UP000708347">
    <property type="component" value="Unassembled WGS sequence"/>
</dbReference>
<reference evidence="1 2" key="1">
    <citation type="submission" date="2019-05" db="EMBL/GenBank/DDBJ databases">
        <title>Mycolicibacterium sphagni ENV482 genome assembly.</title>
        <authorList>
            <person name="Chen W."/>
            <person name="Faulkner N.W."/>
            <person name="Hyman M.R."/>
        </authorList>
    </citation>
    <scope>NUCLEOTIDE SEQUENCE [LARGE SCALE GENOMIC DNA]</scope>
    <source>
        <strain evidence="1 2">ENV482</strain>
    </source>
</reference>
<comment type="caution">
    <text evidence="1">The sequence shown here is derived from an EMBL/GenBank/DDBJ whole genome shotgun (WGS) entry which is preliminary data.</text>
</comment>
<proteinExistence type="predicted"/>